<comment type="caution">
    <text evidence="3">The sequence shown here is derived from an EMBL/GenBank/DDBJ whole genome shotgun (WGS) entry which is preliminary data.</text>
</comment>
<dbReference type="InterPro" id="IPR043154">
    <property type="entry name" value="Sec-1-like_dom1"/>
</dbReference>
<dbReference type="Gene3D" id="3.40.50.2060">
    <property type="match status" value="1"/>
</dbReference>
<dbReference type="SUPFAM" id="SSF56815">
    <property type="entry name" value="Sec1/munc18-like (SM) proteins"/>
    <property type="match status" value="1"/>
</dbReference>
<keyword evidence="4" id="KW-1185">Reference proteome</keyword>
<feature type="compositionally biased region" description="Basic and acidic residues" evidence="2">
    <location>
        <begin position="462"/>
        <end position="474"/>
    </location>
</feature>
<name>A0AA35XE18_GEOBA</name>
<proteinExistence type="inferred from homology"/>
<dbReference type="PANTHER" id="PTHR11679">
    <property type="entry name" value="VESICLE PROTEIN SORTING-ASSOCIATED"/>
    <property type="match status" value="1"/>
</dbReference>
<dbReference type="Pfam" id="PF00995">
    <property type="entry name" value="Sec1"/>
    <property type="match status" value="1"/>
</dbReference>
<dbReference type="EMBL" id="CASHTH010003761">
    <property type="protein sequence ID" value="CAI8048956.1"/>
    <property type="molecule type" value="Genomic_DNA"/>
</dbReference>
<protein>
    <submittedName>
        <fullName evidence="3">Syntaxin-binding protein 1</fullName>
    </submittedName>
</protein>
<dbReference type="Gene3D" id="3.90.830.10">
    <property type="entry name" value="Syntaxin Binding Protein 1, Chain A, domain 2"/>
    <property type="match status" value="1"/>
</dbReference>
<dbReference type="Gene3D" id="1.25.40.60">
    <property type="match status" value="1"/>
</dbReference>
<evidence type="ECO:0000256" key="1">
    <source>
        <dbReference type="ARBA" id="ARBA00009884"/>
    </source>
</evidence>
<comment type="similarity">
    <text evidence="1">Belongs to the STXBP/unc-18/SEC1 family.</text>
</comment>
<organism evidence="3 4">
    <name type="scientific">Geodia barretti</name>
    <name type="common">Barrett's horny sponge</name>
    <dbReference type="NCBI Taxonomy" id="519541"/>
    <lineage>
        <taxon>Eukaryota</taxon>
        <taxon>Metazoa</taxon>
        <taxon>Porifera</taxon>
        <taxon>Demospongiae</taxon>
        <taxon>Heteroscleromorpha</taxon>
        <taxon>Tetractinellida</taxon>
        <taxon>Astrophorina</taxon>
        <taxon>Geodiidae</taxon>
        <taxon>Geodia</taxon>
    </lineage>
</organism>
<dbReference type="GO" id="GO:0016192">
    <property type="term" value="P:vesicle-mediated transport"/>
    <property type="evidence" value="ECO:0007669"/>
    <property type="project" value="InterPro"/>
</dbReference>
<dbReference type="InterPro" id="IPR027482">
    <property type="entry name" value="Sec1-like_dom2"/>
</dbReference>
<sequence length="514" mass="58313">MSLKDLVSKRILDDILGPLFKLGEWRVLVLDQLSTSIVSSCCRMHDVMSKGITLVEGLEKSKEPQLAREAIYIMWPSEESLTKMLMDFDESFRVYKAAHVFLLDRLPPVLVTKLQQSPAKKYIRSLKESYIGFLPKESRVFTLNFPDSFRLFFSPGSAGKGEMKTRIADQLATLCAFLGEFPTIRCNKAVAGVEDIAHELYKRLEDFKMQSPSFATDEGKNKSELIILDRGFDVVSPLVHELTYQAMVYDLLGIKRDVYSYEATTEGGGKHSREVILDESDPLWVELRHKFISDVIGEVREMVKGFADSKSKSPTASYDMSVKKLHQMIKEVPQYQKELSKLARHFSLAETCDKKLKAGMFDLCKAEQDLATGESETGEKIDSAMNLTTPILFDRKIGVYEKVRLMMLQLLFSEGEAKEGFAKLIQRVEIPPKERSSILNLACLGHPSVEGREGRGNGIEEQSQRAEEEGEGRRREIRRLSLDTHHSRHHGGICLQCAPFPTRLKILSWCIYLV</sequence>
<dbReference type="Gene3D" id="3.40.50.1910">
    <property type="match status" value="1"/>
</dbReference>
<accession>A0AA35XE18</accession>
<dbReference type="InterPro" id="IPR043127">
    <property type="entry name" value="Sec-1-like_dom3a"/>
</dbReference>
<dbReference type="AlphaFoldDB" id="A0AA35XE18"/>
<evidence type="ECO:0000256" key="2">
    <source>
        <dbReference type="SAM" id="MobiDB-lite"/>
    </source>
</evidence>
<gene>
    <name evidence="3" type="ORF">GBAR_LOCUS26972</name>
</gene>
<evidence type="ECO:0000313" key="3">
    <source>
        <dbReference type="EMBL" id="CAI8048956.1"/>
    </source>
</evidence>
<evidence type="ECO:0000313" key="4">
    <source>
        <dbReference type="Proteomes" id="UP001174909"/>
    </source>
</evidence>
<dbReference type="Proteomes" id="UP001174909">
    <property type="component" value="Unassembled WGS sequence"/>
</dbReference>
<dbReference type="InterPro" id="IPR036045">
    <property type="entry name" value="Sec1-like_sf"/>
</dbReference>
<dbReference type="InterPro" id="IPR001619">
    <property type="entry name" value="Sec1-like"/>
</dbReference>
<feature type="region of interest" description="Disordered" evidence="2">
    <location>
        <begin position="452"/>
        <end position="474"/>
    </location>
</feature>
<dbReference type="PIRSF" id="PIRSF005715">
    <property type="entry name" value="VPS45_Sec1"/>
    <property type="match status" value="1"/>
</dbReference>
<feature type="non-terminal residue" evidence="3">
    <location>
        <position position="514"/>
    </location>
</feature>
<reference evidence="3" key="1">
    <citation type="submission" date="2023-03" db="EMBL/GenBank/DDBJ databases">
        <authorList>
            <person name="Steffen K."/>
            <person name="Cardenas P."/>
        </authorList>
    </citation>
    <scope>NUCLEOTIDE SEQUENCE</scope>
</reference>